<dbReference type="InterPro" id="IPR050188">
    <property type="entry name" value="RluA_PseudoU_synthase"/>
</dbReference>
<reference evidence="4 5" key="1">
    <citation type="submission" date="2020-08" db="EMBL/GenBank/DDBJ databases">
        <title>Genomic Encyclopedia of Type Strains, Phase IV (KMG-IV): sequencing the most valuable type-strain genomes for metagenomic binning, comparative biology and taxonomic classification.</title>
        <authorList>
            <person name="Goeker M."/>
        </authorList>
    </citation>
    <scope>NUCLEOTIDE SEQUENCE [LARGE SCALE GENOMIC DNA]</scope>
    <source>
        <strain evidence="4 5">DSM 103733</strain>
    </source>
</reference>
<comment type="function">
    <text evidence="2">Responsible for synthesis of pseudouridine from uracil.</text>
</comment>
<proteinExistence type="inferred from homology"/>
<dbReference type="GO" id="GO:0009982">
    <property type="term" value="F:pseudouridine synthase activity"/>
    <property type="evidence" value="ECO:0007669"/>
    <property type="project" value="InterPro"/>
</dbReference>
<dbReference type="Pfam" id="PF00849">
    <property type="entry name" value="PseudoU_synth_2"/>
    <property type="match status" value="1"/>
</dbReference>
<dbReference type="InterPro" id="IPR020103">
    <property type="entry name" value="PsdUridine_synth_cat_dom_sf"/>
</dbReference>
<dbReference type="GO" id="GO:0140098">
    <property type="term" value="F:catalytic activity, acting on RNA"/>
    <property type="evidence" value="ECO:0007669"/>
    <property type="project" value="UniProtKB-ARBA"/>
</dbReference>
<dbReference type="AlphaFoldDB" id="A0A841K5G0"/>
<dbReference type="Gene3D" id="3.30.2350.10">
    <property type="entry name" value="Pseudouridine synthase"/>
    <property type="match status" value="1"/>
</dbReference>
<dbReference type="RefSeq" id="WP_050060579.1">
    <property type="nucleotide sequence ID" value="NZ_JACHEK010000007.1"/>
</dbReference>
<accession>A0A841K5G0</accession>
<dbReference type="PROSITE" id="PS01129">
    <property type="entry name" value="PSI_RLU"/>
    <property type="match status" value="1"/>
</dbReference>
<dbReference type="PANTHER" id="PTHR21600:SF88">
    <property type="entry name" value="RNA PSEUDOURIDINE SYNTHASE 5"/>
    <property type="match status" value="1"/>
</dbReference>
<comment type="similarity">
    <text evidence="1 2">Belongs to the pseudouridine synthase RluA family.</text>
</comment>
<dbReference type="EMBL" id="JACHEK010000007">
    <property type="protein sequence ID" value="MBB6145504.1"/>
    <property type="molecule type" value="Genomic_DNA"/>
</dbReference>
<dbReference type="SUPFAM" id="SSF55120">
    <property type="entry name" value="Pseudouridine synthase"/>
    <property type="match status" value="1"/>
</dbReference>
<dbReference type="InterPro" id="IPR006225">
    <property type="entry name" value="PsdUridine_synth_RluC/D"/>
</dbReference>
<keyword evidence="2 4" id="KW-0413">Isomerase</keyword>
<sequence length="297" mass="32070">MLNRGYAYTTIIGGKYDGQTLLAHLASLYPHSSPQEWQQALNNGEVALNDITADGSESVAAGQTLVWNRPPWIEPDAPQHFEVLFDDAYLLAVSKPSGLPTLPGGGFMENTLLRLVQKHAPNANPVHRLGRCTSGIVLFARTPQAASNLTASWNTAKVQKIYRALAQNIAQQDVYEILTPIGLVPHPRLGSVWAASPNGKPSKSLARVLTRTTSATTFEVTLSSGRPHQIRIHLASIGHPLVGDPLYGVTGQPLENHPGLPGDGGYFLHAEFLNFQHPITGEQIHLEAALPSGFPLQ</sequence>
<protein>
    <recommendedName>
        <fullName evidence="2">Pseudouridine synthase</fullName>
        <ecNumber evidence="2">5.4.99.-</ecNumber>
    </recommendedName>
</protein>
<dbReference type="Proteomes" id="UP000538666">
    <property type="component" value="Unassembled WGS sequence"/>
</dbReference>
<dbReference type="NCBIfam" id="TIGR00005">
    <property type="entry name" value="rluA_subfam"/>
    <property type="match status" value="1"/>
</dbReference>
<dbReference type="EC" id="5.4.99.-" evidence="2"/>
<dbReference type="PANTHER" id="PTHR21600">
    <property type="entry name" value="MITOCHONDRIAL RNA PSEUDOURIDINE SYNTHASE"/>
    <property type="match status" value="1"/>
</dbReference>
<dbReference type="GO" id="GO:0000455">
    <property type="term" value="P:enzyme-directed rRNA pseudouridine synthesis"/>
    <property type="evidence" value="ECO:0007669"/>
    <property type="project" value="TreeGrafter"/>
</dbReference>
<dbReference type="GO" id="GO:0003723">
    <property type="term" value="F:RNA binding"/>
    <property type="evidence" value="ECO:0007669"/>
    <property type="project" value="InterPro"/>
</dbReference>
<feature type="domain" description="Pseudouridine synthase RsuA/RluA-like" evidence="3">
    <location>
        <begin position="90"/>
        <end position="236"/>
    </location>
</feature>
<evidence type="ECO:0000259" key="3">
    <source>
        <dbReference type="Pfam" id="PF00849"/>
    </source>
</evidence>
<evidence type="ECO:0000313" key="5">
    <source>
        <dbReference type="Proteomes" id="UP000538666"/>
    </source>
</evidence>
<keyword evidence="5" id="KW-1185">Reference proteome</keyword>
<evidence type="ECO:0000256" key="1">
    <source>
        <dbReference type="ARBA" id="ARBA00010876"/>
    </source>
</evidence>
<evidence type="ECO:0000313" key="4">
    <source>
        <dbReference type="EMBL" id="MBB6145504.1"/>
    </source>
</evidence>
<organism evidence="4 5">
    <name type="scientific">Silvibacterium bohemicum</name>
    <dbReference type="NCBI Taxonomy" id="1577686"/>
    <lineage>
        <taxon>Bacteria</taxon>
        <taxon>Pseudomonadati</taxon>
        <taxon>Acidobacteriota</taxon>
        <taxon>Terriglobia</taxon>
        <taxon>Terriglobales</taxon>
        <taxon>Acidobacteriaceae</taxon>
        <taxon>Silvibacterium</taxon>
    </lineage>
</organism>
<comment type="caution">
    <text evidence="4">The sequence shown here is derived from an EMBL/GenBank/DDBJ whole genome shotgun (WGS) entry which is preliminary data.</text>
</comment>
<dbReference type="OrthoDB" id="9807829at2"/>
<name>A0A841K5G0_9BACT</name>
<dbReference type="InterPro" id="IPR006145">
    <property type="entry name" value="PsdUridine_synth_RsuA/RluA"/>
</dbReference>
<comment type="catalytic activity">
    <reaction evidence="2">
        <text>a uridine in RNA = a pseudouridine in RNA</text>
        <dbReference type="Rhea" id="RHEA:48348"/>
        <dbReference type="Rhea" id="RHEA-COMP:12068"/>
        <dbReference type="Rhea" id="RHEA-COMP:12069"/>
        <dbReference type="ChEBI" id="CHEBI:65314"/>
        <dbReference type="ChEBI" id="CHEBI:65315"/>
    </reaction>
</comment>
<dbReference type="InterPro" id="IPR006224">
    <property type="entry name" value="PsdUridine_synth_RluA-like_CS"/>
</dbReference>
<dbReference type="CDD" id="cd02869">
    <property type="entry name" value="PseudoU_synth_RluA_like"/>
    <property type="match status" value="1"/>
</dbReference>
<gene>
    <name evidence="4" type="ORF">HNQ77_003465</name>
</gene>
<evidence type="ECO:0000256" key="2">
    <source>
        <dbReference type="RuleBase" id="RU362028"/>
    </source>
</evidence>